<dbReference type="InterPro" id="IPR034763">
    <property type="entry name" value="P14a_insect"/>
</dbReference>
<evidence type="ECO:0000256" key="3">
    <source>
        <dbReference type="ARBA" id="ARBA00022525"/>
    </source>
</evidence>
<dbReference type="Pfam" id="PF00188">
    <property type="entry name" value="CAP"/>
    <property type="match status" value="1"/>
</dbReference>
<evidence type="ECO:0000259" key="6">
    <source>
        <dbReference type="SMART" id="SM00198"/>
    </source>
</evidence>
<dbReference type="Gene3D" id="3.40.33.10">
    <property type="entry name" value="CAP"/>
    <property type="match status" value="1"/>
</dbReference>
<accession>W8BPL1</accession>
<evidence type="ECO:0000256" key="5">
    <source>
        <dbReference type="SAM" id="SignalP"/>
    </source>
</evidence>
<dbReference type="PIRSF" id="PIRSF038921">
    <property type="entry name" value="P14a"/>
    <property type="match status" value="1"/>
</dbReference>
<evidence type="ECO:0000256" key="2">
    <source>
        <dbReference type="ARBA" id="ARBA00009923"/>
    </source>
</evidence>
<proteinExistence type="evidence at transcript level"/>
<evidence type="ECO:0000313" key="7">
    <source>
        <dbReference type="EMBL" id="JAC03126.1"/>
    </source>
</evidence>
<dbReference type="SMART" id="SM00198">
    <property type="entry name" value="SCP"/>
    <property type="match status" value="1"/>
</dbReference>
<gene>
    <name evidence="7" type="primary">VA5</name>
</gene>
<feature type="chain" id="PRO_5004906650" evidence="5">
    <location>
        <begin position="18"/>
        <end position="269"/>
    </location>
</feature>
<evidence type="ECO:0000256" key="1">
    <source>
        <dbReference type="ARBA" id="ARBA00004613"/>
    </source>
</evidence>
<dbReference type="InterPro" id="IPR035940">
    <property type="entry name" value="CAP_sf"/>
</dbReference>
<comment type="similarity">
    <text evidence="2">Belongs to the CRISP family.</text>
</comment>
<keyword evidence="4 5" id="KW-0732">Signal</keyword>
<organism evidence="7">
    <name type="scientific">Ceratitis capitata</name>
    <name type="common">Mediterranean fruit fly</name>
    <name type="synonym">Tephritis capitata</name>
    <dbReference type="NCBI Taxonomy" id="7213"/>
    <lineage>
        <taxon>Eukaryota</taxon>
        <taxon>Metazoa</taxon>
        <taxon>Ecdysozoa</taxon>
        <taxon>Arthropoda</taxon>
        <taxon>Hexapoda</taxon>
        <taxon>Insecta</taxon>
        <taxon>Pterygota</taxon>
        <taxon>Neoptera</taxon>
        <taxon>Endopterygota</taxon>
        <taxon>Diptera</taxon>
        <taxon>Brachycera</taxon>
        <taxon>Muscomorpha</taxon>
        <taxon>Tephritoidea</taxon>
        <taxon>Tephritidae</taxon>
        <taxon>Ceratitis</taxon>
        <taxon>Ceratitis</taxon>
    </lineage>
</organism>
<reference evidence="7" key="2">
    <citation type="journal article" date="2014" name="BMC Genomics">
        <title>A genomic perspective to assessing quality of mass-reared SIT flies used in Mediterranean fruit fly (Ceratitis capitata) eradication in California.</title>
        <authorList>
            <person name="Calla B."/>
            <person name="Hall B."/>
            <person name="Hou S."/>
            <person name="Geib S.M."/>
        </authorList>
    </citation>
    <scope>NUCLEOTIDE SEQUENCE</scope>
</reference>
<dbReference type="GO" id="GO:0005576">
    <property type="term" value="C:extracellular region"/>
    <property type="evidence" value="ECO:0007669"/>
    <property type="project" value="UniProtKB-SubCell"/>
</dbReference>
<dbReference type="OrthoDB" id="414826at2759"/>
<dbReference type="EMBL" id="GAMC01003430">
    <property type="protein sequence ID" value="JAC03126.1"/>
    <property type="molecule type" value="mRNA"/>
</dbReference>
<reference evidence="7" key="1">
    <citation type="submission" date="2013-07" db="EMBL/GenBank/DDBJ databases">
        <authorList>
            <person name="Geib S."/>
        </authorList>
    </citation>
    <scope>NUCLEOTIDE SEQUENCE</scope>
</reference>
<sequence>MLLTYYGVLGLLYTVAAVVEAGLADVDYCSPAYMCSGRRESHVLACNHTGAFDKRCPPHAELLPITAEFKKLFLGVHNMYRNEIAKGLVFEPAAAMATLEWDDELSYFAEFNVKQCGIIYEDQKCFTTARYNTLDQNIGWLFYTKSRFNRTNIYNDIKEHIRVYWYEQYKHCTQKEIDSYHPPQFELILHFGKMVMDRNNRVGCAASLYETEHGFNVLFTCNYARRLFCYKPIFRAGAYPGSHCRTGMNPIYPFLCSSKEDFNPNEYRV</sequence>
<protein>
    <submittedName>
        <fullName evidence="7">Venom allergen 5</fullName>
    </submittedName>
</protein>
<feature type="signal peptide" evidence="5">
    <location>
        <begin position="1"/>
        <end position="17"/>
    </location>
</feature>
<comment type="subcellular location">
    <subcellularLocation>
        <location evidence="1">Secreted</location>
    </subcellularLocation>
</comment>
<dbReference type="InterPro" id="IPR014044">
    <property type="entry name" value="CAP_dom"/>
</dbReference>
<name>W8BPL1_CERCA</name>
<evidence type="ECO:0000256" key="4">
    <source>
        <dbReference type="ARBA" id="ARBA00022729"/>
    </source>
</evidence>
<dbReference type="SUPFAM" id="SSF55797">
    <property type="entry name" value="PR-1-like"/>
    <property type="match status" value="1"/>
</dbReference>
<feature type="domain" description="SCP" evidence="6">
    <location>
        <begin position="68"/>
        <end position="228"/>
    </location>
</feature>
<dbReference type="CDD" id="cd05380">
    <property type="entry name" value="CAP_euk"/>
    <property type="match status" value="1"/>
</dbReference>
<dbReference type="AlphaFoldDB" id="W8BPL1"/>
<keyword evidence="3" id="KW-0964">Secreted</keyword>